<dbReference type="Gene3D" id="3.10.129.10">
    <property type="entry name" value="Hotdog Thioesterase"/>
    <property type="match status" value="1"/>
</dbReference>
<reference evidence="2" key="1">
    <citation type="submission" date="2023-05" db="EMBL/GenBank/DDBJ databases">
        <authorList>
            <person name="Zhang X."/>
        </authorList>
    </citation>
    <scope>NUCLEOTIDE SEQUENCE</scope>
    <source>
        <strain evidence="2">BD1B2-1</strain>
    </source>
</reference>
<dbReference type="Pfam" id="PF01575">
    <property type="entry name" value="MaoC_dehydratas"/>
    <property type="match status" value="1"/>
</dbReference>
<dbReference type="InterPro" id="IPR050965">
    <property type="entry name" value="UPF0336/Enoyl-CoA_hydratase"/>
</dbReference>
<dbReference type="PANTHER" id="PTHR43437">
    <property type="entry name" value="HYDROXYACYL-THIOESTER DEHYDRATASE TYPE 2, MITOCHONDRIAL-RELATED"/>
    <property type="match status" value="1"/>
</dbReference>
<dbReference type="InterPro" id="IPR029069">
    <property type="entry name" value="HotDog_dom_sf"/>
</dbReference>
<dbReference type="InterPro" id="IPR002539">
    <property type="entry name" value="MaoC-like_dom"/>
</dbReference>
<dbReference type="Proteomes" id="UP001232063">
    <property type="component" value="Unassembled WGS sequence"/>
</dbReference>
<protein>
    <submittedName>
        <fullName evidence="2">MaoC family dehydratase</fullName>
    </submittedName>
</protein>
<gene>
    <name evidence="2" type="ORF">QNI22_25230</name>
</gene>
<dbReference type="CDD" id="cd03449">
    <property type="entry name" value="R_hydratase"/>
    <property type="match status" value="1"/>
</dbReference>
<keyword evidence="3" id="KW-1185">Reference proteome</keyword>
<dbReference type="EMBL" id="JASJOU010000010">
    <property type="protein sequence ID" value="MDJ1503988.1"/>
    <property type="molecule type" value="Genomic_DNA"/>
</dbReference>
<dbReference type="GO" id="GO:0019171">
    <property type="term" value="F:(3R)-hydroxyacyl-[acyl-carrier-protein] dehydratase activity"/>
    <property type="evidence" value="ECO:0007669"/>
    <property type="project" value="TreeGrafter"/>
</dbReference>
<name>A0AAE3UIQ0_9BACT</name>
<dbReference type="RefSeq" id="WP_314514820.1">
    <property type="nucleotide sequence ID" value="NZ_JASJOU010000010.1"/>
</dbReference>
<feature type="domain" description="MaoC-like" evidence="1">
    <location>
        <begin position="12"/>
        <end position="121"/>
    </location>
</feature>
<dbReference type="GO" id="GO:0006633">
    <property type="term" value="P:fatty acid biosynthetic process"/>
    <property type="evidence" value="ECO:0007669"/>
    <property type="project" value="TreeGrafter"/>
</dbReference>
<sequence length="136" mass="15107">MLEVNQIYTHDFSFSQKDVEAFATVTGDTNPLHLDAEFAAKTIFRKPIIHGFLGGSVFSKVLGTQFPGEGSIYLKQSMEFVQPMLVGVVYQAVFTVLEILPKSSARIETKIIEVETQKVVTTGEAIVMNRQLIPKI</sequence>
<comment type="caution">
    <text evidence="2">The sequence shown here is derived from an EMBL/GenBank/DDBJ whole genome shotgun (WGS) entry which is preliminary data.</text>
</comment>
<organism evidence="2 3">
    <name type="scientific">Xanthocytophaga agilis</name>
    <dbReference type="NCBI Taxonomy" id="3048010"/>
    <lineage>
        <taxon>Bacteria</taxon>
        <taxon>Pseudomonadati</taxon>
        <taxon>Bacteroidota</taxon>
        <taxon>Cytophagia</taxon>
        <taxon>Cytophagales</taxon>
        <taxon>Rhodocytophagaceae</taxon>
        <taxon>Xanthocytophaga</taxon>
    </lineage>
</organism>
<proteinExistence type="predicted"/>
<evidence type="ECO:0000313" key="3">
    <source>
        <dbReference type="Proteomes" id="UP001232063"/>
    </source>
</evidence>
<dbReference type="SUPFAM" id="SSF54637">
    <property type="entry name" value="Thioesterase/thiol ester dehydrase-isomerase"/>
    <property type="match status" value="1"/>
</dbReference>
<evidence type="ECO:0000259" key="1">
    <source>
        <dbReference type="Pfam" id="PF01575"/>
    </source>
</evidence>
<dbReference type="AlphaFoldDB" id="A0AAE3UIQ0"/>
<dbReference type="PANTHER" id="PTHR43437:SF3">
    <property type="entry name" value="HYDROXYACYL-THIOESTER DEHYDRATASE TYPE 2, MITOCHONDRIAL"/>
    <property type="match status" value="1"/>
</dbReference>
<accession>A0AAE3UIQ0</accession>
<evidence type="ECO:0000313" key="2">
    <source>
        <dbReference type="EMBL" id="MDJ1503988.1"/>
    </source>
</evidence>